<dbReference type="EMBL" id="PDDY01000001">
    <property type="protein sequence ID" value="PEH41846.1"/>
    <property type="molecule type" value="Genomic_DNA"/>
</dbReference>
<dbReference type="PROSITE" id="PS50995">
    <property type="entry name" value="HTH_MARR_2"/>
    <property type="match status" value="1"/>
</dbReference>
<dbReference type="PANTHER" id="PTHR33164:SF105">
    <property type="entry name" value="TRANSCRIPTIONAL REPRESSOR PROTEIN-RELATED"/>
    <property type="match status" value="1"/>
</dbReference>
<feature type="domain" description="HTH marR-type" evidence="1">
    <location>
        <begin position="3"/>
        <end position="134"/>
    </location>
</feature>
<dbReference type="GO" id="GO:0003700">
    <property type="term" value="F:DNA-binding transcription factor activity"/>
    <property type="evidence" value="ECO:0007669"/>
    <property type="project" value="InterPro"/>
</dbReference>
<accession>A0A2A7SE63</accession>
<dbReference type="Proteomes" id="UP000220629">
    <property type="component" value="Unassembled WGS sequence"/>
</dbReference>
<gene>
    <name evidence="2" type="ORF">CRM94_06610</name>
</gene>
<dbReference type="SUPFAM" id="SSF46785">
    <property type="entry name" value="Winged helix' DNA-binding domain"/>
    <property type="match status" value="1"/>
</dbReference>
<reference evidence="3" key="1">
    <citation type="submission" date="2017-09" db="EMBL/GenBank/DDBJ databases">
        <title>FDA dAtabase for Regulatory Grade micrObial Sequences (FDA-ARGOS): Supporting development and validation of Infectious Disease Dx tests.</title>
        <authorList>
            <person name="Minogue T."/>
            <person name="Wolcott M."/>
            <person name="Wasieloski L."/>
            <person name="Aguilar W."/>
            <person name="Moore D."/>
            <person name="Tallon L."/>
            <person name="Sadzewicz L."/>
            <person name="Ott S."/>
            <person name="Zhao X."/>
            <person name="Nagaraj S."/>
            <person name="Vavikolanu K."/>
            <person name="Aluvathingal J."/>
            <person name="Nadendla S."/>
            <person name="Sichtig H."/>
        </authorList>
    </citation>
    <scope>NUCLEOTIDE SEQUENCE [LARGE SCALE GENOMIC DNA]</scope>
    <source>
        <strain evidence="3">FDAARGOS_390</strain>
    </source>
</reference>
<sequence>MNTPCICTDLRQASRQLTSIYDAALASHGINIAQYFLLRTIADHQPVSLTDLGTMVDLDRSTIGRNVKVLERLGVTATGSGKDQRETIVVLNEEGAALLRAATPKWESCQARLVARLGKQKTAALRSALSELTTLSI</sequence>
<dbReference type="SMART" id="SM00347">
    <property type="entry name" value="HTH_MARR"/>
    <property type="match status" value="1"/>
</dbReference>
<comment type="caution">
    <text evidence="2">The sequence shown here is derived from an EMBL/GenBank/DDBJ whole genome shotgun (WGS) entry which is preliminary data.</text>
</comment>
<dbReference type="InterPro" id="IPR039422">
    <property type="entry name" value="MarR/SlyA-like"/>
</dbReference>
<proteinExistence type="predicted"/>
<dbReference type="InterPro" id="IPR036390">
    <property type="entry name" value="WH_DNA-bd_sf"/>
</dbReference>
<dbReference type="PANTHER" id="PTHR33164">
    <property type="entry name" value="TRANSCRIPTIONAL REGULATOR, MARR FAMILY"/>
    <property type="match status" value="1"/>
</dbReference>
<dbReference type="GO" id="GO:0006950">
    <property type="term" value="P:response to stress"/>
    <property type="evidence" value="ECO:0007669"/>
    <property type="project" value="TreeGrafter"/>
</dbReference>
<dbReference type="AlphaFoldDB" id="A0A2A7SE63"/>
<organism evidence="2 3">
    <name type="scientific">Burkholderia gladioli</name>
    <name type="common">Pseudomonas marginata</name>
    <name type="synonym">Phytomonas marginata</name>
    <dbReference type="NCBI Taxonomy" id="28095"/>
    <lineage>
        <taxon>Bacteria</taxon>
        <taxon>Pseudomonadati</taxon>
        <taxon>Pseudomonadota</taxon>
        <taxon>Betaproteobacteria</taxon>
        <taxon>Burkholderiales</taxon>
        <taxon>Burkholderiaceae</taxon>
        <taxon>Burkholderia</taxon>
    </lineage>
</organism>
<dbReference type="RefSeq" id="WP_096752656.1">
    <property type="nucleotide sequence ID" value="NZ_CADEPO010000006.1"/>
</dbReference>
<dbReference type="Gene3D" id="1.10.10.10">
    <property type="entry name" value="Winged helix-like DNA-binding domain superfamily/Winged helix DNA-binding domain"/>
    <property type="match status" value="1"/>
</dbReference>
<evidence type="ECO:0000259" key="1">
    <source>
        <dbReference type="PROSITE" id="PS50995"/>
    </source>
</evidence>
<dbReference type="InterPro" id="IPR036388">
    <property type="entry name" value="WH-like_DNA-bd_sf"/>
</dbReference>
<evidence type="ECO:0000313" key="3">
    <source>
        <dbReference type="Proteomes" id="UP000220629"/>
    </source>
</evidence>
<name>A0A2A7SE63_BURGA</name>
<evidence type="ECO:0000313" key="2">
    <source>
        <dbReference type="EMBL" id="PEH41846.1"/>
    </source>
</evidence>
<dbReference type="InterPro" id="IPR000835">
    <property type="entry name" value="HTH_MarR-typ"/>
</dbReference>
<dbReference type="Pfam" id="PF12802">
    <property type="entry name" value="MarR_2"/>
    <property type="match status" value="1"/>
</dbReference>
<protein>
    <submittedName>
        <fullName evidence="2">MarR family transcriptional regulator</fullName>
    </submittedName>
</protein>